<gene>
    <name evidence="2" type="ORF">C8N40_11822</name>
</gene>
<organism evidence="2 3">
    <name type="scientific">Pontibacter mucosus</name>
    <dbReference type="NCBI Taxonomy" id="1649266"/>
    <lineage>
        <taxon>Bacteria</taxon>
        <taxon>Pseudomonadati</taxon>
        <taxon>Bacteroidota</taxon>
        <taxon>Cytophagia</taxon>
        <taxon>Cytophagales</taxon>
        <taxon>Hymenobacteraceae</taxon>
        <taxon>Pontibacter</taxon>
    </lineage>
</organism>
<dbReference type="Proteomes" id="UP000244225">
    <property type="component" value="Unassembled WGS sequence"/>
</dbReference>
<evidence type="ECO:0000256" key="1">
    <source>
        <dbReference type="SAM" id="MobiDB-lite"/>
    </source>
</evidence>
<feature type="compositionally biased region" description="Polar residues" evidence="1">
    <location>
        <begin position="27"/>
        <end position="39"/>
    </location>
</feature>
<protein>
    <submittedName>
        <fullName evidence="2">Uncharacterized protein</fullName>
    </submittedName>
</protein>
<evidence type="ECO:0000313" key="2">
    <source>
        <dbReference type="EMBL" id="PTX10490.1"/>
    </source>
</evidence>
<name>A0A2T5Y377_9BACT</name>
<sequence length="103" mass="11732">MIINKLNTTMKTNKPIDNLDEAINRASNATEQETQSQNKLHAMRVPQNPNQDQHPHEGAPLNESHVNLMQSWQHLRGLDSKLAQTRYKDMAEGPKPKIGRRNA</sequence>
<accession>A0A2T5Y377</accession>
<keyword evidence="3" id="KW-1185">Reference proteome</keyword>
<comment type="caution">
    <text evidence="2">The sequence shown here is derived from an EMBL/GenBank/DDBJ whole genome shotgun (WGS) entry which is preliminary data.</text>
</comment>
<dbReference type="EMBL" id="QBKI01000018">
    <property type="protein sequence ID" value="PTX10490.1"/>
    <property type="molecule type" value="Genomic_DNA"/>
</dbReference>
<evidence type="ECO:0000313" key="3">
    <source>
        <dbReference type="Proteomes" id="UP000244225"/>
    </source>
</evidence>
<feature type="region of interest" description="Disordered" evidence="1">
    <location>
        <begin position="27"/>
        <end position="65"/>
    </location>
</feature>
<reference evidence="2 3" key="1">
    <citation type="submission" date="2018-04" db="EMBL/GenBank/DDBJ databases">
        <title>Genomic Encyclopedia of Archaeal and Bacterial Type Strains, Phase II (KMG-II): from individual species to whole genera.</title>
        <authorList>
            <person name="Goeker M."/>
        </authorList>
    </citation>
    <scope>NUCLEOTIDE SEQUENCE [LARGE SCALE GENOMIC DNA]</scope>
    <source>
        <strain evidence="2 3">DSM 100162</strain>
    </source>
</reference>
<dbReference type="AlphaFoldDB" id="A0A2T5Y377"/>
<proteinExistence type="predicted"/>